<evidence type="ECO:0000313" key="4">
    <source>
        <dbReference type="Proteomes" id="UP000268059"/>
    </source>
</evidence>
<protein>
    <submittedName>
        <fullName evidence="3">Virion core protein (Lumpy skin disease virus)</fullName>
    </submittedName>
</protein>
<dbReference type="Pfam" id="PF13421">
    <property type="entry name" value="Band_7_1"/>
    <property type="match status" value="1"/>
</dbReference>
<evidence type="ECO:0000259" key="1">
    <source>
        <dbReference type="Pfam" id="PF09851"/>
    </source>
</evidence>
<dbReference type="PANTHER" id="PTHR37826:SF2">
    <property type="entry name" value="ZINC-RIBBON DOMAIN-CONTAINING PROTEIN"/>
    <property type="match status" value="1"/>
</dbReference>
<reference evidence="3 4" key="1">
    <citation type="submission" date="2018-11" db="EMBL/GenBank/DDBJ databases">
        <title>Novel Erysipelotrichaceae bacterium isolated from small intestine of a swine.</title>
        <authorList>
            <person name="Kim J.S."/>
            <person name="Choe H."/>
            <person name="Lee Y.R."/>
            <person name="Kim K.M."/>
            <person name="Park D.S."/>
        </authorList>
    </citation>
    <scope>NUCLEOTIDE SEQUENCE [LARGE SCALE GENOMIC DNA]</scope>
    <source>
        <strain evidence="3 4">SG0102</strain>
    </source>
</reference>
<dbReference type="InterPro" id="IPR033880">
    <property type="entry name" value="SPFH_YdjI"/>
</dbReference>
<dbReference type="InterPro" id="IPR018649">
    <property type="entry name" value="SHOCT"/>
</dbReference>
<dbReference type="OrthoDB" id="9764015at2"/>
<evidence type="ECO:0000313" key="3">
    <source>
        <dbReference type="EMBL" id="BBH25942.1"/>
    </source>
</evidence>
<proteinExistence type="predicted"/>
<dbReference type="AlphaFoldDB" id="A0A3G9J5R2"/>
<dbReference type="EMBL" id="AP019309">
    <property type="protein sequence ID" value="BBH25942.1"/>
    <property type="molecule type" value="Genomic_DNA"/>
</dbReference>
<dbReference type="KEGG" id="ebm:SG0102_08760"/>
<dbReference type="CDD" id="cd03408">
    <property type="entry name" value="SPFH_like_u1"/>
    <property type="match status" value="1"/>
</dbReference>
<dbReference type="Proteomes" id="UP000268059">
    <property type="component" value="Chromosome"/>
</dbReference>
<gene>
    <name evidence="3" type="ORF">SG0102_08760</name>
</gene>
<dbReference type="PANTHER" id="PTHR37826">
    <property type="entry name" value="FLOTILLIN BAND_7_5 DOMAIN PROTEIN"/>
    <property type="match status" value="1"/>
</dbReference>
<organism evidence="3 4">
    <name type="scientific">Intestinibaculum porci</name>
    <dbReference type="NCBI Taxonomy" id="2487118"/>
    <lineage>
        <taxon>Bacteria</taxon>
        <taxon>Bacillati</taxon>
        <taxon>Bacillota</taxon>
        <taxon>Erysipelotrichia</taxon>
        <taxon>Erysipelotrichales</taxon>
        <taxon>Erysipelotrichaceae</taxon>
        <taxon>Intestinibaculum</taxon>
    </lineage>
</organism>
<accession>A0A3G9J5R2</accession>
<dbReference type="RefSeq" id="WP_125118859.1">
    <property type="nucleotide sequence ID" value="NZ_AP019309.1"/>
</dbReference>
<dbReference type="InParanoid" id="A0A3G9J5R2"/>
<sequence>MGFIQAFTGALEGSLADTWKDFIMPEDAPATAGVFHGVKKGQNKGRGANTKGSDNIITNGSKIIVPEGCALLTMQDGAITGLITEPGGYTYSSDAQASQSFLAGDSLIDTLKDSWDRFKFGGMPGSEQTAIYVNLKDIPDNRFGTQSEIHWDDAFLGTQVGAVTRGSYTMRIVDPMVFVKRFVPQNYLRPDGPIFDFADMDNPAGNKLFDEVVSCLSSAFSLYTNDPDKGNRITRIQSDQVGFAKSLAQAVENDYSWREEYGLAIVKAALVAIEYDEDTKKLLADVKRADALSGARGASFKQQAFARGMQAAGENGGSANMAFMGMNMGVAGNMMGAFNQEAAAPSEDPYEKLRKMKQLLDDGIISQADFDDAKKKLLGL</sequence>
<dbReference type="Pfam" id="PF09851">
    <property type="entry name" value="SHOCT"/>
    <property type="match status" value="1"/>
</dbReference>
<evidence type="ECO:0000259" key="2">
    <source>
        <dbReference type="Pfam" id="PF13421"/>
    </source>
</evidence>
<feature type="domain" description="SPFH" evidence="2">
    <location>
        <begin position="54"/>
        <end position="185"/>
    </location>
</feature>
<feature type="domain" description="SHOCT" evidence="1">
    <location>
        <begin position="351"/>
        <end position="378"/>
    </location>
</feature>
<keyword evidence="4" id="KW-1185">Reference proteome</keyword>
<name>A0A3G9J5R2_9FIRM</name>